<dbReference type="PANTHER" id="PTHR42987">
    <property type="entry name" value="PEPTIDASE S49"/>
    <property type="match status" value="1"/>
</dbReference>
<keyword evidence="4" id="KW-0720">Serine protease</keyword>
<dbReference type="RefSeq" id="WP_114451431.1">
    <property type="nucleotide sequence ID" value="NZ_QPJC01000001.1"/>
</dbReference>
<name>A0A368VZF1_9ACTN</name>
<dbReference type="OrthoDB" id="9764363at2"/>
<dbReference type="Proteomes" id="UP000253495">
    <property type="component" value="Unassembled WGS sequence"/>
</dbReference>
<evidence type="ECO:0000256" key="2">
    <source>
        <dbReference type="ARBA" id="ARBA00022670"/>
    </source>
</evidence>
<organism evidence="6 7">
    <name type="scientific">Halopolyspora algeriensis</name>
    <dbReference type="NCBI Taxonomy" id="1500506"/>
    <lineage>
        <taxon>Bacteria</taxon>
        <taxon>Bacillati</taxon>
        <taxon>Actinomycetota</taxon>
        <taxon>Actinomycetes</taxon>
        <taxon>Actinomycetes incertae sedis</taxon>
        <taxon>Halopolyspora</taxon>
    </lineage>
</organism>
<protein>
    <submittedName>
        <fullName evidence="6">Signal peptide peptidase SppA</fullName>
    </submittedName>
</protein>
<keyword evidence="2" id="KW-0645">Protease</keyword>
<evidence type="ECO:0000256" key="1">
    <source>
        <dbReference type="ARBA" id="ARBA00008683"/>
    </source>
</evidence>
<sequence>MNERVPHKLTSVLSEKLSSRLPAKLAERAERGPVVPVVRLHGVITPTPSPVNRSSISLHTVESALTRAFSHDRTSAVALSINSPGGAATQSALVAERIRELAESKNVPVLTFCEDLAASGGYWLACAGDEVYAHSTSMVGSVGVVSAGFGLEGLLDRVGVERRIHTAGNRKVRLDPFRPEKEEDVEWLQSLQTEMHEQFAEWIRTRRGDKLDASGDELFSGEVWSGARAKELGLVDGTGTLREIVRERFPDAHVVQVEPRKPLLARLGVSGPGSRSGGTGIAAAAAGSMLAAVDELEQRALWSRFGL</sequence>
<dbReference type="PRINTS" id="PR00127">
    <property type="entry name" value="CLPPROTEASEP"/>
</dbReference>
<evidence type="ECO:0000313" key="6">
    <source>
        <dbReference type="EMBL" id="RCW47285.1"/>
    </source>
</evidence>
<dbReference type="Gene3D" id="6.20.330.10">
    <property type="match status" value="1"/>
</dbReference>
<gene>
    <name evidence="6" type="ORF">DFQ14_101635</name>
</gene>
<dbReference type="SUPFAM" id="SSF52096">
    <property type="entry name" value="ClpP/crotonase"/>
    <property type="match status" value="1"/>
</dbReference>
<dbReference type="InterPro" id="IPR029045">
    <property type="entry name" value="ClpP/crotonase-like_dom_sf"/>
</dbReference>
<dbReference type="InterPro" id="IPR047272">
    <property type="entry name" value="S49_SppA_C"/>
</dbReference>
<dbReference type="GO" id="GO:0004252">
    <property type="term" value="F:serine-type endopeptidase activity"/>
    <property type="evidence" value="ECO:0007669"/>
    <property type="project" value="InterPro"/>
</dbReference>
<dbReference type="Pfam" id="PF01343">
    <property type="entry name" value="Peptidase_S49"/>
    <property type="match status" value="1"/>
</dbReference>
<proteinExistence type="inferred from homology"/>
<dbReference type="GO" id="GO:0004176">
    <property type="term" value="F:ATP-dependent peptidase activity"/>
    <property type="evidence" value="ECO:0007669"/>
    <property type="project" value="InterPro"/>
</dbReference>
<dbReference type="CDD" id="cd07023">
    <property type="entry name" value="S49_Sppa_N_C"/>
    <property type="match status" value="1"/>
</dbReference>
<dbReference type="Gene3D" id="3.90.226.10">
    <property type="entry name" value="2-enoyl-CoA Hydratase, Chain A, domain 1"/>
    <property type="match status" value="1"/>
</dbReference>
<accession>A0A368VZF1</accession>
<evidence type="ECO:0000256" key="4">
    <source>
        <dbReference type="ARBA" id="ARBA00022825"/>
    </source>
</evidence>
<dbReference type="AlphaFoldDB" id="A0A368VZF1"/>
<dbReference type="PANTHER" id="PTHR42987:SF8">
    <property type="entry name" value="PROTEINASE"/>
    <property type="match status" value="1"/>
</dbReference>
<dbReference type="EMBL" id="QPJC01000001">
    <property type="protein sequence ID" value="RCW47285.1"/>
    <property type="molecule type" value="Genomic_DNA"/>
</dbReference>
<evidence type="ECO:0000313" key="7">
    <source>
        <dbReference type="Proteomes" id="UP000253495"/>
    </source>
</evidence>
<keyword evidence="3" id="KW-0378">Hydrolase</keyword>
<dbReference type="InterPro" id="IPR001907">
    <property type="entry name" value="ClpP"/>
</dbReference>
<evidence type="ECO:0000259" key="5">
    <source>
        <dbReference type="Pfam" id="PF01343"/>
    </source>
</evidence>
<comment type="caution">
    <text evidence="6">The sequence shown here is derived from an EMBL/GenBank/DDBJ whole genome shotgun (WGS) entry which is preliminary data.</text>
</comment>
<comment type="similarity">
    <text evidence="1">Belongs to the peptidase S49 family.</text>
</comment>
<dbReference type="GO" id="GO:0006508">
    <property type="term" value="P:proteolysis"/>
    <property type="evidence" value="ECO:0007669"/>
    <property type="project" value="UniProtKB-KW"/>
</dbReference>
<feature type="domain" description="Peptidase S49" evidence="5">
    <location>
        <begin position="104"/>
        <end position="247"/>
    </location>
</feature>
<evidence type="ECO:0000256" key="3">
    <source>
        <dbReference type="ARBA" id="ARBA00022801"/>
    </source>
</evidence>
<reference evidence="6 7" key="1">
    <citation type="submission" date="2018-07" db="EMBL/GenBank/DDBJ databases">
        <title>Genomic Encyclopedia of Type Strains, Phase III (KMG-III): the genomes of soil and plant-associated and newly described type strains.</title>
        <authorList>
            <person name="Whitman W."/>
        </authorList>
    </citation>
    <scope>NUCLEOTIDE SEQUENCE [LARGE SCALE GENOMIC DNA]</scope>
    <source>
        <strain evidence="6 7">CECT 8575</strain>
    </source>
</reference>
<keyword evidence="7" id="KW-1185">Reference proteome</keyword>
<dbReference type="InterPro" id="IPR002142">
    <property type="entry name" value="Peptidase_S49"/>
</dbReference>